<dbReference type="Proteomes" id="UP001575181">
    <property type="component" value="Unassembled WGS sequence"/>
</dbReference>
<comment type="subcellular location">
    <subcellularLocation>
        <location evidence="8">Cytoplasm</location>
    </subcellularLocation>
</comment>
<comment type="function">
    <text evidence="8">Transfers a GMP moiety from GTP to Mo-molybdopterin (Mo-MPT) cofactor (Moco or molybdenum cofactor) to form Mo-molybdopterin guanine dinucleotide (Mo-MGD) cofactor.</text>
</comment>
<reference evidence="11 12" key="1">
    <citation type="submission" date="2024-08" db="EMBL/GenBank/DDBJ databases">
        <title>Whole-genome sequencing of halo(alkali)philic microorganisms from hypersaline lakes.</title>
        <authorList>
            <person name="Sorokin D.Y."/>
            <person name="Merkel A.Y."/>
            <person name="Messina E."/>
            <person name="Yakimov M."/>
        </authorList>
    </citation>
    <scope>NUCLEOTIDE SEQUENCE [LARGE SCALE GENOMIC DNA]</scope>
    <source>
        <strain evidence="11 12">Cl-TMA</strain>
    </source>
</reference>
<comment type="subunit">
    <text evidence="8">Monomer.</text>
</comment>
<evidence type="ECO:0000256" key="2">
    <source>
        <dbReference type="ARBA" id="ARBA00022679"/>
    </source>
</evidence>
<dbReference type="SUPFAM" id="SSF53448">
    <property type="entry name" value="Nucleotide-diphospho-sugar transferases"/>
    <property type="match status" value="1"/>
</dbReference>
<evidence type="ECO:0000313" key="12">
    <source>
        <dbReference type="Proteomes" id="UP001575181"/>
    </source>
</evidence>
<dbReference type="PANTHER" id="PTHR19136:SF81">
    <property type="entry name" value="MOLYBDENUM COFACTOR GUANYLYLTRANSFERASE"/>
    <property type="match status" value="1"/>
</dbReference>
<evidence type="ECO:0000256" key="6">
    <source>
        <dbReference type="ARBA" id="ARBA00023134"/>
    </source>
</evidence>
<keyword evidence="11" id="KW-0548">Nucleotidyltransferase</keyword>
<evidence type="ECO:0000256" key="9">
    <source>
        <dbReference type="SAM" id="MobiDB-lite"/>
    </source>
</evidence>
<evidence type="ECO:0000256" key="8">
    <source>
        <dbReference type="HAMAP-Rule" id="MF_00316"/>
    </source>
</evidence>
<proteinExistence type="inferred from homology"/>
<evidence type="ECO:0000256" key="7">
    <source>
        <dbReference type="ARBA" id="ARBA00023150"/>
    </source>
</evidence>
<keyword evidence="12" id="KW-1185">Reference proteome</keyword>
<keyword evidence="7 8" id="KW-0501">Molybdenum cofactor biosynthesis</keyword>
<name>A0ABV4TVV3_9GAMM</name>
<keyword evidence="2 8" id="KW-0808">Transferase</keyword>
<feature type="binding site" evidence="8">
    <location>
        <position position="102"/>
    </location>
    <ligand>
        <name>GTP</name>
        <dbReference type="ChEBI" id="CHEBI:37565"/>
    </ligand>
</feature>
<protein>
    <recommendedName>
        <fullName evidence="8">Molybdenum cofactor guanylyltransferase</fullName>
        <shortName evidence="8">MoCo guanylyltransferase</shortName>
        <ecNumber evidence="8">2.7.7.77</ecNumber>
    </recommendedName>
    <alternativeName>
        <fullName evidence="8">GTP:molybdopterin guanylyltransferase</fullName>
    </alternativeName>
    <alternativeName>
        <fullName evidence="8">Mo-MPT guanylyltransferase</fullName>
    </alternativeName>
    <alternativeName>
        <fullName evidence="8">Molybdopterin guanylyltransferase</fullName>
    </alternativeName>
    <alternativeName>
        <fullName evidence="8">Molybdopterin-guanine dinucleotide synthase</fullName>
        <shortName evidence="8">MGD synthase</shortName>
    </alternativeName>
</protein>
<comment type="catalytic activity">
    <reaction evidence="8">
        <text>Mo-molybdopterin + GTP + H(+) = Mo-molybdopterin guanine dinucleotide + diphosphate</text>
        <dbReference type="Rhea" id="RHEA:34243"/>
        <dbReference type="ChEBI" id="CHEBI:15378"/>
        <dbReference type="ChEBI" id="CHEBI:33019"/>
        <dbReference type="ChEBI" id="CHEBI:37565"/>
        <dbReference type="ChEBI" id="CHEBI:71302"/>
        <dbReference type="ChEBI" id="CHEBI:71310"/>
        <dbReference type="EC" id="2.7.7.77"/>
    </reaction>
</comment>
<dbReference type="CDD" id="cd02503">
    <property type="entry name" value="MobA"/>
    <property type="match status" value="1"/>
</dbReference>
<dbReference type="InterPro" id="IPR029044">
    <property type="entry name" value="Nucleotide-diphossugar_trans"/>
</dbReference>
<comment type="domain">
    <text evidence="8">The N-terminal domain determines nucleotide recognition and specific binding, while the C-terminal domain determines the specific binding to the target protein.</text>
</comment>
<comment type="cofactor">
    <cofactor evidence="8">
        <name>Mg(2+)</name>
        <dbReference type="ChEBI" id="CHEBI:18420"/>
    </cofactor>
</comment>
<keyword evidence="5 8" id="KW-0460">Magnesium</keyword>
<evidence type="ECO:0000256" key="1">
    <source>
        <dbReference type="ARBA" id="ARBA00022490"/>
    </source>
</evidence>
<comment type="similarity">
    <text evidence="8">Belongs to the MobA family.</text>
</comment>
<feature type="domain" description="MobA-like NTP transferase" evidence="10">
    <location>
        <begin position="10"/>
        <end position="162"/>
    </location>
</feature>
<organism evidence="11 12">
    <name type="scientific">Thiohalorhabdus methylotrophus</name>
    <dbReference type="NCBI Taxonomy" id="3242694"/>
    <lineage>
        <taxon>Bacteria</taxon>
        <taxon>Pseudomonadati</taxon>
        <taxon>Pseudomonadota</taxon>
        <taxon>Gammaproteobacteria</taxon>
        <taxon>Thiohalorhabdales</taxon>
        <taxon>Thiohalorhabdaceae</taxon>
        <taxon>Thiohalorhabdus</taxon>
    </lineage>
</organism>
<dbReference type="InterPro" id="IPR025877">
    <property type="entry name" value="MobA-like_NTP_Trfase"/>
</dbReference>
<evidence type="ECO:0000313" key="11">
    <source>
        <dbReference type="EMBL" id="MFA9461239.1"/>
    </source>
</evidence>
<keyword evidence="3 8" id="KW-0479">Metal-binding</keyword>
<dbReference type="Pfam" id="PF12804">
    <property type="entry name" value="NTP_transf_3"/>
    <property type="match status" value="1"/>
</dbReference>
<feature type="binding site" evidence="8">
    <location>
        <position position="54"/>
    </location>
    <ligand>
        <name>GTP</name>
        <dbReference type="ChEBI" id="CHEBI:37565"/>
    </ligand>
</feature>
<feature type="region of interest" description="Disordered" evidence="9">
    <location>
        <begin position="186"/>
        <end position="209"/>
    </location>
</feature>
<feature type="binding site" evidence="8">
    <location>
        <begin position="13"/>
        <end position="15"/>
    </location>
    <ligand>
        <name>GTP</name>
        <dbReference type="ChEBI" id="CHEBI:37565"/>
    </ligand>
</feature>
<dbReference type="GO" id="GO:0061603">
    <property type="term" value="F:molybdenum cofactor guanylyltransferase activity"/>
    <property type="evidence" value="ECO:0007669"/>
    <property type="project" value="UniProtKB-EC"/>
</dbReference>
<feature type="binding site" evidence="8">
    <location>
        <position position="102"/>
    </location>
    <ligand>
        <name>Mg(2+)</name>
        <dbReference type="ChEBI" id="CHEBI:18420"/>
    </ligand>
</feature>
<feature type="binding site" evidence="8">
    <location>
        <position position="72"/>
    </location>
    <ligand>
        <name>GTP</name>
        <dbReference type="ChEBI" id="CHEBI:37565"/>
    </ligand>
</feature>
<dbReference type="NCBIfam" id="TIGR02665">
    <property type="entry name" value="molyb_mobA"/>
    <property type="match status" value="1"/>
</dbReference>
<evidence type="ECO:0000256" key="3">
    <source>
        <dbReference type="ARBA" id="ARBA00022723"/>
    </source>
</evidence>
<dbReference type="RefSeq" id="WP_373656024.1">
    <property type="nucleotide sequence ID" value="NZ_JBGUAW010000006.1"/>
</dbReference>
<sequence length="209" mass="22799">MAANPQQITGVILAGGRAKRMGGADKGLLEMAGRPALEYAIERLQPQVDRLVINANRNRGTYAAYGFPVVPDEMADYPGPLAGMAAALRAAETEYILTVPCDCPWLPLDLATRLQLARRNLNSELATVETGEGLQPVFALLHRSLLDSLLTYLQGGGRKIDRWFARHLTALADFSDCPEAFTNINTPEQRATAESELPAPPEEARSTRR</sequence>
<comment type="caution">
    <text evidence="11">The sequence shown here is derived from an EMBL/GenBank/DDBJ whole genome shotgun (WGS) entry which is preliminary data.</text>
</comment>
<dbReference type="HAMAP" id="MF_00316">
    <property type="entry name" value="MobA"/>
    <property type="match status" value="1"/>
</dbReference>
<dbReference type="EMBL" id="JBGUAW010000006">
    <property type="protein sequence ID" value="MFA9461239.1"/>
    <property type="molecule type" value="Genomic_DNA"/>
</dbReference>
<dbReference type="InterPro" id="IPR013482">
    <property type="entry name" value="Molybde_CF_guanTrfase"/>
</dbReference>
<dbReference type="PANTHER" id="PTHR19136">
    <property type="entry name" value="MOLYBDENUM COFACTOR GUANYLYLTRANSFERASE"/>
    <property type="match status" value="1"/>
</dbReference>
<evidence type="ECO:0000259" key="10">
    <source>
        <dbReference type="Pfam" id="PF12804"/>
    </source>
</evidence>
<feature type="binding site" evidence="8">
    <location>
        <position position="26"/>
    </location>
    <ligand>
        <name>GTP</name>
        <dbReference type="ChEBI" id="CHEBI:37565"/>
    </ligand>
</feature>
<keyword evidence="1 8" id="KW-0963">Cytoplasm</keyword>
<evidence type="ECO:0000256" key="5">
    <source>
        <dbReference type="ARBA" id="ARBA00022842"/>
    </source>
</evidence>
<gene>
    <name evidence="8 11" type="primary">mobA</name>
    <name evidence="11" type="ORF">ACERLL_10415</name>
</gene>
<dbReference type="Gene3D" id="3.90.550.10">
    <property type="entry name" value="Spore Coat Polysaccharide Biosynthesis Protein SpsA, Chain A"/>
    <property type="match status" value="1"/>
</dbReference>
<evidence type="ECO:0000256" key="4">
    <source>
        <dbReference type="ARBA" id="ARBA00022741"/>
    </source>
</evidence>
<keyword evidence="6 8" id="KW-0342">GTP-binding</keyword>
<dbReference type="EC" id="2.7.7.77" evidence="8"/>
<keyword evidence="4 8" id="KW-0547">Nucleotide-binding</keyword>
<accession>A0ABV4TVV3</accession>